<dbReference type="HOGENOM" id="CLU_3283854_0_0_6"/>
<proteinExistence type="predicted"/>
<dbReference type="EMBL" id="CP002339">
    <property type="protein sequence ID" value="AEF03704.1"/>
    <property type="molecule type" value="Genomic_DNA"/>
</dbReference>
<gene>
    <name evidence="1" type="ordered locus">ambt_10910</name>
</gene>
<dbReference type="Proteomes" id="UP000000683">
    <property type="component" value="Chromosome"/>
</dbReference>
<sequence length="40" mass="4782">MKYRQDNPINLDTDVNNLLTSWQLPEHEWTGQEAVSLRRL</sequence>
<dbReference type="AlphaFoldDB" id="F5ZCU2"/>
<dbReference type="KEGG" id="alt:ambt_10910"/>
<dbReference type="RefSeq" id="WP_013784636.1">
    <property type="nucleotide sequence ID" value="NC_015554.1"/>
</dbReference>
<keyword evidence="2" id="KW-1185">Reference proteome</keyword>
<organism evidence="1 2">
    <name type="scientific">Alteromonas naphthalenivorans</name>
    <dbReference type="NCBI Taxonomy" id="715451"/>
    <lineage>
        <taxon>Bacteria</taxon>
        <taxon>Pseudomonadati</taxon>
        <taxon>Pseudomonadota</taxon>
        <taxon>Gammaproteobacteria</taxon>
        <taxon>Alteromonadales</taxon>
        <taxon>Alteromonadaceae</taxon>
        <taxon>Alteromonas/Salinimonas group</taxon>
        <taxon>Alteromonas</taxon>
    </lineage>
</organism>
<reference evidence="1 2" key="1">
    <citation type="journal article" date="2011" name="J. Bacteriol.">
        <title>Complete genome sequence of the polycyclic aromatic hydrocarbon-degrading bacterium Alteromonas sp. strain SN2.</title>
        <authorList>
            <person name="Jin H.M."/>
            <person name="Jeong H."/>
            <person name="Moon E.J."/>
            <person name="Math R.K."/>
            <person name="Lee K."/>
            <person name="Kim H.J."/>
            <person name="Jeon C.O."/>
            <person name="Oh T.K."/>
            <person name="Kim J.F."/>
        </authorList>
    </citation>
    <scope>NUCLEOTIDE SEQUENCE [LARGE SCALE GENOMIC DNA]</scope>
    <source>
        <strain evidence="2">JCM 17741 / KACC 18427 / KCTC 11700BP / SN2</strain>
    </source>
</reference>
<dbReference type="eggNOG" id="COG1680">
    <property type="taxonomic scope" value="Bacteria"/>
</dbReference>
<evidence type="ECO:0000313" key="2">
    <source>
        <dbReference type="Proteomes" id="UP000000683"/>
    </source>
</evidence>
<protein>
    <submittedName>
        <fullName evidence="1">Non-ribosomal peptide synthetase</fullName>
    </submittedName>
</protein>
<evidence type="ECO:0000313" key="1">
    <source>
        <dbReference type="EMBL" id="AEF03704.1"/>
    </source>
</evidence>
<accession>F5ZCU2</accession>
<name>F5ZCU2_ALTNA</name>